<feature type="compositionally biased region" description="Basic and acidic residues" evidence="3">
    <location>
        <begin position="48"/>
        <end position="77"/>
    </location>
</feature>
<dbReference type="GO" id="GO:0000184">
    <property type="term" value="P:nuclear-transcribed mRNA catabolic process, nonsense-mediated decay"/>
    <property type="evidence" value="ECO:0007669"/>
    <property type="project" value="UniProtKB-KW"/>
</dbReference>
<feature type="compositionally biased region" description="Basic and acidic residues" evidence="3">
    <location>
        <begin position="9"/>
        <end position="18"/>
    </location>
</feature>
<dbReference type="SUPFAM" id="SSF52540">
    <property type="entry name" value="P-loop containing nucleoside triphosphate hydrolases"/>
    <property type="match status" value="1"/>
</dbReference>
<protein>
    <recommendedName>
        <fullName evidence="6">SMG9</fullName>
    </recommendedName>
</protein>
<dbReference type="InterPro" id="IPR027417">
    <property type="entry name" value="P-loop_NTPase"/>
</dbReference>
<proteinExistence type="inferred from homology"/>
<dbReference type="Gene3D" id="3.40.50.300">
    <property type="entry name" value="P-loop containing nucleotide triphosphate hydrolases"/>
    <property type="match status" value="1"/>
</dbReference>
<dbReference type="OrthoDB" id="79514at2759"/>
<gene>
    <name evidence="4" type="ORF">OXX778_LOCUS15655</name>
</gene>
<dbReference type="Proteomes" id="UP000663879">
    <property type="component" value="Unassembled WGS sequence"/>
</dbReference>
<keyword evidence="2" id="KW-0866">Nonsense-mediated mRNA decay</keyword>
<keyword evidence="5" id="KW-1185">Reference proteome</keyword>
<dbReference type="AlphaFoldDB" id="A0A814FPT0"/>
<accession>A0A814FPT0</accession>
<feature type="region of interest" description="Disordered" evidence="3">
    <location>
        <begin position="1"/>
        <end position="77"/>
    </location>
</feature>
<dbReference type="PANTHER" id="PTHR14270">
    <property type="entry name" value="NONSENSE-MEDIATED MRNA DECAY FACTOR SMG9"/>
    <property type="match status" value="1"/>
</dbReference>
<name>A0A814FPT0_9BILA</name>
<dbReference type="PANTHER" id="PTHR14270:SF0">
    <property type="entry name" value="NONSENSE-MEDIATED MRNA DECAY FACTOR SMG9"/>
    <property type="match status" value="1"/>
</dbReference>
<evidence type="ECO:0000256" key="3">
    <source>
        <dbReference type="SAM" id="MobiDB-lite"/>
    </source>
</evidence>
<dbReference type="EMBL" id="CAJNOC010003507">
    <property type="protein sequence ID" value="CAF0985675.1"/>
    <property type="molecule type" value="Genomic_DNA"/>
</dbReference>
<comment type="caution">
    <text evidence="4">The sequence shown here is derived from an EMBL/GenBank/DDBJ whole genome shotgun (WGS) entry which is preliminary data.</text>
</comment>
<evidence type="ECO:0000313" key="4">
    <source>
        <dbReference type="EMBL" id="CAF0985675.1"/>
    </source>
</evidence>
<organism evidence="4 5">
    <name type="scientific">Brachionus calyciflorus</name>
    <dbReference type="NCBI Taxonomy" id="104777"/>
    <lineage>
        <taxon>Eukaryota</taxon>
        <taxon>Metazoa</taxon>
        <taxon>Spiralia</taxon>
        <taxon>Gnathifera</taxon>
        <taxon>Rotifera</taxon>
        <taxon>Eurotatoria</taxon>
        <taxon>Monogononta</taxon>
        <taxon>Pseudotrocha</taxon>
        <taxon>Ploima</taxon>
        <taxon>Brachionidae</taxon>
        <taxon>Brachionus</taxon>
    </lineage>
</organism>
<dbReference type="InterPro" id="IPR039177">
    <property type="entry name" value="SMG9"/>
</dbReference>
<evidence type="ECO:0000256" key="2">
    <source>
        <dbReference type="ARBA" id="ARBA00023161"/>
    </source>
</evidence>
<evidence type="ECO:0008006" key="6">
    <source>
        <dbReference type="Google" id="ProtNLM"/>
    </source>
</evidence>
<evidence type="ECO:0000313" key="5">
    <source>
        <dbReference type="Proteomes" id="UP000663879"/>
    </source>
</evidence>
<reference evidence="4" key="1">
    <citation type="submission" date="2021-02" db="EMBL/GenBank/DDBJ databases">
        <authorList>
            <person name="Nowell W R."/>
        </authorList>
    </citation>
    <scope>NUCLEOTIDE SEQUENCE</scope>
    <source>
        <strain evidence="4">Ploen Becks lab</strain>
    </source>
</reference>
<comment type="similarity">
    <text evidence="1">Belongs to the SMG9 family.</text>
</comment>
<sequence length="406" mass="46621">MLNISKNNHHLENRDNLKRNHRSSYSKSKHDELLLLQRPTILSKSRTAPHEPDKITIINKKDENQKPLSKSDSHDTLSKTVNKIESEFTKLVLKPANQQSAPKPLIFQPVPKDPINIFNSSIQARLTTPCMKNSCKLLDDNLQFAETLDQYLSEYNENFTVIGILGKQGVGKSTLMNFLSGCDTSDKFVFKQGDLETAENKTNGIDVFISKERTIFLDVQALLSAAVLEKNNFNEQSKKDFKYCENYVQMQSIELACFCLSICNSVLVMEDWFLDPNLLTLLHTAEMLLPNMSELEQSYEHSVNLVYCLNKCNYLSRVDLINMKRVFANLMKDSKLLYKGDIGEMKEFNGLSNMDKSIKNLLKELLSIRKPSQTGFTEKKWFYYAGKVWETIKKSSLISEYSRLMT</sequence>
<evidence type="ECO:0000256" key="1">
    <source>
        <dbReference type="ARBA" id="ARBA00007712"/>
    </source>
</evidence>